<dbReference type="CDD" id="cd01949">
    <property type="entry name" value="GGDEF"/>
    <property type="match status" value="1"/>
</dbReference>
<feature type="transmembrane region" description="Helical" evidence="3">
    <location>
        <begin position="187"/>
        <end position="209"/>
    </location>
</feature>
<evidence type="ECO:0000313" key="5">
    <source>
        <dbReference type="EMBL" id="PZP32932.1"/>
    </source>
</evidence>
<comment type="caution">
    <text evidence="5">The sequence shown here is derived from an EMBL/GenBank/DDBJ whole genome shotgun (WGS) entry which is preliminary data.</text>
</comment>
<dbReference type="PANTHER" id="PTHR45138:SF9">
    <property type="entry name" value="DIGUANYLATE CYCLASE DGCM-RELATED"/>
    <property type="match status" value="1"/>
</dbReference>
<dbReference type="InterPro" id="IPR000160">
    <property type="entry name" value="GGDEF_dom"/>
</dbReference>
<dbReference type="EMBL" id="QFOD01000007">
    <property type="protein sequence ID" value="PZP32932.1"/>
    <property type="molecule type" value="Genomic_DNA"/>
</dbReference>
<reference evidence="5 6" key="1">
    <citation type="submission" date="2017-08" db="EMBL/GenBank/DDBJ databases">
        <title>Infants hospitalized years apart are colonized by the same room-sourced microbial strains.</title>
        <authorList>
            <person name="Brooks B."/>
            <person name="Olm M.R."/>
            <person name="Firek B.A."/>
            <person name="Baker R."/>
            <person name="Thomas B.C."/>
            <person name="Morowitz M.J."/>
            <person name="Banfield J.F."/>
        </authorList>
    </citation>
    <scope>NUCLEOTIDE SEQUENCE [LARGE SCALE GENOMIC DNA]</scope>
    <source>
        <strain evidence="5">S2_012_000_R2_81</strain>
    </source>
</reference>
<evidence type="ECO:0000313" key="6">
    <source>
        <dbReference type="Proteomes" id="UP000249633"/>
    </source>
</evidence>
<evidence type="ECO:0000256" key="2">
    <source>
        <dbReference type="ARBA" id="ARBA00034247"/>
    </source>
</evidence>
<dbReference type="AlphaFoldDB" id="A0A2W5FPK4"/>
<feature type="domain" description="GGDEF" evidence="4">
    <location>
        <begin position="245"/>
        <end position="378"/>
    </location>
</feature>
<feature type="transmembrane region" description="Helical" evidence="3">
    <location>
        <begin position="63"/>
        <end position="84"/>
    </location>
</feature>
<feature type="transmembrane region" description="Helical" evidence="3">
    <location>
        <begin position="105"/>
        <end position="133"/>
    </location>
</feature>
<feature type="transmembrane region" description="Helical" evidence="3">
    <location>
        <begin position="6"/>
        <end position="27"/>
    </location>
</feature>
<dbReference type="Pfam" id="PF00990">
    <property type="entry name" value="GGDEF"/>
    <property type="match status" value="1"/>
</dbReference>
<keyword evidence="3" id="KW-0812">Transmembrane</keyword>
<dbReference type="EC" id="2.7.7.65" evidence="1"/>
<sequence>MELIDLSTLVRVNLALNLMAALVWLLLGEVFRMAPRASRLMAAVHALRLLPLGVELLESPAPGLLLALNEICWLASSALLLLAVRRMLRSPYRSRDVSWLAGLGTLAIALAELLGSPALVLLLGGLAVIWLSLRTVHDLLAGIGQAIAPALQAIMALPFVGIAALVVARIVALAVADGALPAIPRMAAELTLTLSITLTLMALLIWRLITRIQHLMLSDPLTGAISRRGFEEELARAHAQLRRGHAYAVAMVDLDHFKRLNDLHGHAAGDAALQHCVQVLKSTLREYDRLGRVGGEEFALLLPDADVDGARRAAERLRRQLESAPLHWGGQTLALTASFGVALAQADDPDAQAALLRADAELYIAKAGGRNRVSAPAREARA</sequence>
<gene>
    <name evidence="5" type="ORF">DI603_09665</name>
</gene>
<name>A0A2W5FPK4_9BURK</name>
<dbReference type="FunFam" id="3.30.70.270:FF:000001">
    <property type="entry name" value="Diguanylate cyclase domain protein"/>
    <property type="match status" value="1"/>
</dbReference>
<evidence type="ECO:0000259" key="4">
    <source>
        <dbReference type="PROSITE" id="PS50887"/>
    </source>
</evidence>
<dbReference type="InterPro" id="IPR043128">
    <property type="entry name" value="Rev_trsase/Diguanyl_cyclase"/>
</dbReference>
<dbReference type="GO" id="GO:0052621">
    <property type="term" value="F:diguanylate cyclase activity"/>
    <property type="evidence" value="ECO:0007669"/>
    <property type="project" value="UniProtKB-EC"/>
</dbReference>
<dbReference type="SUPFAM" id="SSF55073">
    <property type="entry name" value="Nucleotide cyclase"/>
    <property type="match status" value="1"/>
</dbReference>
<dbReference type="PROSITE" id="PS50887">
    <property type="entry name" value="GGDEF"/>
    <property type="match status" value="1"/>
</dbReference>
<dbReference type="GO" id="GO:0043709">
    <property type="term" value="P:cell adhesion involved in single-species biofilm formation"/>
    <property type="evidence" value="ECO:0007669"/>
    <property type="project" value="TreeGrafter"/>
</dbReference>
<keyword evidence="3" id="KW-0472">Membrane</keyword>
<keyword evidence="3" id="KW-1133">Transmembrane helix</keyword>
<dbReference type="GO" id="GO:0005886">
    <property type="term" value="C:plasma membrane"/>
    <property type="evidence" value="ECO:0007669"/>
    <property type="project" value="TreeGrafter"/>
</dbReference>
<dbReference type="NCBIfam" id="TIGR00254">
    <property type="entry name" value="GGDEF"/>
    <property type="match status" value="1"/>
</dbReference>
<evidence type="ECO:0000256" key="1">
    <source>
        <dbReference type="ARBA" id="ARBA00012528"/>
    </source>
</evidence>
<dbReference type="SMART" id="SM00267">
    <property type="entry name" value="GGDEF"/>
    <property type="match status" value="1"/>
</dbReference>
<dbReference type="InterPro" id="IPR029787">
    <property type="entry name" value="Nucleotide_cyclase"/>
</dbReference>
<organism evidence="5 6">
    <name type="scientific">Roseateles depolymerans</name>
    <dbReference type="NCBI Taxonomy" id="76731"/>
    <lineage>
        <taxon>Bacteria</taxon>
        <taxon>Pseudomonadati</taxon>
        <taxon>Pseudomonadota</taxon>
        <taxon>Betaproteobacteria</taxon>
        <taxon>Burkholderiales</taxon>
        <taxon>Sphaerotilaceae</taxon>
        <taxon>Roseateles</taxon>
    </lineage>
</organism>
<dbReference type="PANTHER" id="PTHR45138">
    <property type="entry name" value="REGULATORY COMPONENTS OF SENSORY TRANSDUCTION SYSTEM"/>
    <property type="match status" value="1"/>
</dbReference>
<dbReference type="Gene3D" id="3.30.70.270">
    <property type="match status" value="1"/>
</dbReference>
<dbReference type="Proteomes" id="UP000249633">
    <property type="component" value="Unassembled WGS sequence"/>
</dbReference>
<proteinExistence type="predicted"/>
<comment type="catalytic activity">
    <reaction evidence="2">
        <text>2 GTP = 3',3'-c-di-GMP + 2 diphosphate</text>
        <dbReference type="Rhea" id="RHEA:24898"/>
        <dbReference type="ChEBI" id="CHEBI:33019"/>
        <dbReference type="ChEBI" id="CHEBI:37565"/>
        <dbReference type="ChEBI" id="CHEBI:58805"/>
        <dbReference type="EC" id="2.7.7.65"/>
    </reaction>
</comment>
<dbReference type="InterPro" id="IPR050469">
    <property type="entry name" value="Diguanylate_Cyclase"/>
</dbReference>
<feature type="transmembrane region" description="Helical" evidence="3">
    <location>
        <begin position="153"/>
        <end position="175"/>
    </location>
</feature>
<evidence type="ECO:0000256" key="3">
    <source>
        <dbReference type="SAM" id="Phobius"/>
    </source>
</evidence>
<dbReference type="GO" id="GO:1902201">
    <property type="term" value="P:negative regulation of bacterial-type flagellum-dependent cell motility"/>
    <property type="evidence" value="ECO:0007669"/>
    <property type="project" value="TreeGrafter"/>
</dbReference>
<accession>A0A2W5FPK4</accession>
<protein>
    <recommendedName>
        <fullName evidence="1">diguanylate cyclase</fullName>
        <ecNumber evidence="1">2.7.7.65</ecNumber>
    </recommendedName>
</protein>